<gene>
    <name evidence="3" type="ORF">M9189_02495</name>
</gene>
<protein>
    <submittedName>
        <fullName evidence="3">2-oxoacid:ferredoxin oxidoreductase subunit beta</fullName>
    </submittedName>
</protein>
<keyword evidence="1" id="KW-0560">Oxidoreductase</keyword>
<dbReference type="RefSeq" id="WP_250724370.1">
    <property type="nucleotide sequence ID" value="NZ_CP098400.1"/>
</dbReference>
<dbReference type="AlphaFoldDB" id="A0A9J6ZRD9"/>
<evidence type="ECO:0000256" key="1">
    <source>
        <dbReference type="ARBA" id="ARBA00023002"/>
    </source>
</evidence>
<dbReference type="InterPro" id="IPR051457">
    <property type="entry name" value="2-oxoacid:Fd_oxidoreductase"/>
</dbReference>
<proteinExistence type="predicted"/>
<dbReference type="GO" id="GO:0045333">
    <property type="term" value="P:cellular respiration"/>
    <property type="evidence" value="ECO:0007669"/>
    <property type="project" value="UniProtKB-ARBA"/>
</dbReference>
<dbReference type="KEGG" id="alkq:M9189_02495"/>
<reference evidence="3" key="1">
    <citation type="submission" date="2022-05" db="EMBL/GenBank/DDBJ databases">
        <authorList>
            <person name="Sun X."/>
        </authorList>
    </citation>
    <scope>NUCLEOTIDE SEQUENCE</scope>
    <source>
        <strain evidence="3">Ai-910</strain>
    </source>
</reference>
<dbReference type="Proteomes" id="UP001056426">
    <property type="component" value="Chromosome"/>
</dbReference>
<organism evidence="3 4">
    <name type="scientific">Xiashengella succiniciproducens</name>
    <dbReference type="NCBI Taxonomy" id="2949635"/>
    <lineage>
        <taxon>Bacteria</taxon>
        <taxon>Pseudomonadati</taxon>
        <taxon>Bacteroidota</taxon>
        <taxon>Bacteroidia</taxon>
        <taxon>Marinilabiliales</taxon>
        <taxon>Marinilabiliaceae</taxon>
        <taxon>Xiashengella</taxon>
    </lineage>
</organism>
<reference evidence="3" key="2">
    <citation type="submission" date="2022-06" db="EMBL/GenBank/DDBJ databases">
        <title>Xiashengella guii gen. nov. sp. nov., a bacterium isolated form anaerobic digestion tank.</title>
        <authorList>
            <person name="Huang H."/>
        </authorList>
    </citation>
    <scope>NUCLEOTIDE SEQUENCE</scope>
    <source>
        <strain evidence="3">Ai-910</strain>
    </source>
</reference>
<dbReference type="GO" id="GO:0044281">
    <property type="term" value="P:small molecule metabolic process"/>
    <property type="evidence" value="ECO:0007669"/>
    <property type="project" value="UniProtKB-ARBA"/>
</dbReference>
<evidence type="ECO:0000259" key="2">
    <source>
        <dbReference type="Pfam" id="PF02775"/>
    </source>
</evidence>
<dbReference type="EMBL" id="CP098400">
    <property type="protein sequence ID" value="URW80229.1"/>
    <property type="molecule type" value="Genomic_DNA"/>
</dbReference>
<sequence length="338" mass="37843">MEEERTYSFTDYKNSLNVRWCPGCGDHAILNSVLKAMADLQLKPENVAVISGIGCSSRFTYYMNTFGFHTIHGRGAAIATGVKLANPSLSVWHVTGDGDAMAIGGNHFIHVIRRNVNINLILFNNQIYGLTKGQYSPTSKFGKVTKSSPYGTIEMPFRPGELAIGARGHFFARTIDRDLKLCVDVFKEAELFDGTSVVEVLQNCVIYNDKVHDEIANKEVRDDRTIILEHGKPMIFGKNRDKGLMLDGLTLKVVNIGENGITEKDLLVHDAECEDSTLHMKLATMEYPEYPVALGVIRRVKGLVYNEAMVDQIEEVRKDNPVKCFRDLAVRGDVWEVR</sequence>
<feature type="domain" description="Thiamine pyrophosphate enzyme TPP-binding" evidence="2">
    <location>
        <begin position="53"/>
        <end position="200"/>
    </location>
</feature>
<dbReference type="PANTHER" id="PTHR48084:SF4">
    <property type="entry name" value="2-OXOGLUTARATE OXIDOREDUCTASE SUBUNIT KORB"/>
    <property type="match status" value="1"/>
</dbReference>
<keyword evidence="4" id="KW-1185">Reference proteome</keyword>
<dbReference type="Gene3D" id="3.40.50.970">
    <property type="match status" value="1"/>
</dbReference>
<evidence type="ECO:0000313" key="3">
    <source>
        <dbReference type="EMBL" id="URW80229.1"/>
    </source>
</evidence>
<evidence type="ECO:0000313" key="4">
    <source>
        <dbReference type="Proteomes" id="UP001056426"/>
    </source>
</evidence>
<dbReference type="CDD" id="cd03375">
    <property type="entry name" value="TPP_OGFOR"/>
    <property type="match status" value="1"/>
</dbReference>
<accession>A0A9J6ZRD9</accession>
<dbReference type="Pfam" id="PF02775">
    <property type="entry name" value="TPP_enzyme_C"/>
    <property type="match status" value="1"/>
</dbReference>
<dbReference type="SUPFAM" id="SSF52518">
    <property type="entry name" value="Thiamin diphosphate-binding fold (THDP-binding)"/>
    <property type="match status" value="1"/>
</dbReference>
<dbReference type="GO" id="GO:0016625">
    <property type="term" value="F:oxidoreductase activity, acting on the aldehyde or oxo group of donors, iron-sulfur protein as acceptor"/>
    <property type="evidence" value="ECO:0007669"/>
    <property type="project" value="UniProtKB-ARBA"/>
</dbReference>
<dbReference type="GO" id="GO:0030976">
    <property type="term" value="F:thiamine pyrophosphate binding"/>
    <property type="evidence" value="ECO:0007669"/>
    <property type="project" value="InterPro"/>
</dbReference>
<name>A0A9J6ZRD9_9BACT</name>
<dbReference type="PANTHER" id="PTHR48084">
    <property type="entry name" value="2-OXOGLUTARATE OXIDOREDUCTASE SUBUNIT KORB-RELATED"/>
    <property type="match status" value="1"/>
</dbReference>
<dbReference type="InterPro" id="IPR029061">
    <property type="entry name" value="THDP-binding"/>
</dbReference>
<dbReference type="InterPro" id="IPR011766">
    <property type="entry name" value="TPP_enzyme_TPP-bd"/>
</dbReference>